<keyword evidence="2" id="KW-1185">Reference proteome</keyword>
<evidence type="ECO:0000313" key="1">
    <source>
        <dbReference type="EMBL" id="RHW53522.1"/>
    </source>
</evidence>
<evidence type="ECO:0000313" key="2">
    <source>
        <dbReference type="Proteomes" id="UP000283380"/>
    </source>
</evidence>
<name>A0ABX9LWJ4_9LACO</name>
<dbReference type="RefSeq" id="WP_118896728.1">
    <property type="nucleotide sequence ID" value="NZ_QOCT01000009.1"/>
</dbReference>
<reference evidence="1 2" key="1">
    <citation type="submission" date="2018-07" db="EMBL/GenBank/DDBJ databases">
        <title>Genome sequences of six Lactobacillus spp. isolated from bumble bee guts.</title>
        <authorList>
            <person name="Motta E.V.S."/>
            <person name="Moran N.A."/>
        </authorList>
    </citation>
    <scope>NUCLEOTIDE SEQUENCE [LARGE SCALE GENOMIC DNA]</scope>
    <source>
        <strain evidence="1 2">BI-4G</strain>
    </source>
</reference>
<protein>
    <submittedName>
        <fullName evidence="1">Uncharacterized protein</fullName>
    </submittedName>
</protein>
<organism evidence="1 2">
    <name type="scientific">Lactobacillus bombicola</name>
    <dbReference type="NCBI Taxonomy" id="1505723"/>
    <lineage>
        <taxon>Bacteria</taxon>
        <taxon>Bacillati</taxon>
        <taxon>Bacillota</taxon>
        <taxon>Bacilli</taxon>
        <taxon>Lactobacillales</taxon>
        <taxon>Lactobacillaceae</taxon>
        <taxon>Lactobacillus</taxon>
    </lineage>
</organism>
<proteinExistence type="predicted"/>
<gene>
    <name evidence="1" type="ORF">DS834_00875</name>
</gene>
<dbReference type="EMBL" id="QOCU01000001">
    <property type="protein sequence ID" value="RHW53522.1"/>
    <property type="molecule type" value="Genomic_DNA"/>
</dbReference>
<accession>A0ABX9LWJ4</accession>
<dbReference type="Proteomes" id="UP000283380">
    <property type="component" value="Unassembled WGS sequence"/>
</dbReference>
<sequence length="106" mass="11850">MSKGELENLKVVLNGSLSVYVNSSDIYQVKIVDKSYLANSLNRSNLKLTVEEIQAELNKVNEVAQNDPEDFSYENPLLRKKKNRKLCSNTFKYTGDALGTVFMGAG</sequence>
<comment type="caution">
    <text evidence="1">The sequence shown here is derived from an EMBL/GenBank/DDBJ whole genome shotgun (WGS) entry which is preliminary data.</text>
</comment>